<feature type="region of interest" description="Disordered" evidence="1">
    <location>
        <begin position="112"/>
        <end position="140"/>
    </location>
</feature>
<gene>
    <name evidence="2" type="ORF">M6B38_350980</name>
</gene>
<dbReference type="PANTHER" id="PTHR36048">
    <property type="entry name" value="RIBOSOME MATURATION FACTOR"/>
    <property type="match status" value="1"/>
</dbReference>
<comment type="caution">
    <text evidence="2">The sequence shown here is derived from an EMBL/GenBank/DDBJ whole genome shotgun (WGS) entry which is preliminary data.</text>
</comment>
<evidence type="ECO:0000313" key="3">
    <source>
        <dbReference type="Proteomes" id="UP001140949"/>
    </source>
</evidence>
<protein>
    <submittedName>
        <fullName evidence="2">Uncharacterized protein</fullName>
    </submittedName>
</protein>
<dbReference type="PANTHER" id="PTHR36048:SF1">
    <property type="entry name" value="RIBOSOME MATURATION FACTOR"/>
    <property type="match status" value="1"/>
</dbReference>
<feature type="region of interest" description="Disordered" evidence="1">
    <location>
        <begin position="161"/>
        <end position="205"/>
    </location>
</feature>
<dbReference type="EMBL" id="JANAVB010017200">
    <property type="protein sequence ID" value="KAJ6830685.1"/>
    <property type="molecule type" value="Genomic_DNA"/>
</dbReference>
<evidence type="ECO:0000313" key="2">
    <source>
        <dbReference type="EMBL" id="KAJ6830685.1"/>
    </source>
</evidence>
<reference evidence="2" key="2">
    <citation type="submission" date="2023-04" db="EMBL/GenBank/DDBJ databases">
        <authorList>
            <person name="Bruccoleri R.E."/>
            <person name="Oakeley E.J."/>
            <person name="Faust A.-M."/>
            <person name="Dessus-Babus S."/>
            <person name="Altorfer M."/>
            <person name="Burckhardt D."/>
            <person name="Oertli M."/>
            <person name="Naumann U."/>
            <person name="Petersen F."/>
            <person name="Wong J."/>
        </authorList>
    </citation>
    <scope>NUCLEOTIDE SEQUENCE</scope>
    <source>
        <strain evidence="2">GSM-AAB239-AS_SAM_17_03QT</strain>
        <tissue evidence="2">Leaf</tissue>
    </source>
</reference>
<name>A0AAX6GQU8_IRIPA</name>
<accession>A0AAX6GQU8</accession>
<organism evidence="2 3">
    <name type="scientific">Iris pallida</name>
    <name type="common">Sweet iris</name>
    <dbReference type="NCBI Taxonomy" id="29817"/>
    <lineage>
        <taxon>Eukaryota</taxon>
        <taxon>Viridiplantae</taxon>
        <taxon>Streptophyta</taxon>
        <taxon>Embryophyta</taxon>
        <taxon>Tracheophyta</taxon>
        <taxon>Spermatophyta</taxon>
        <taxon>Magnoliopsida</taxon>
        <taxon>Liliopsida</taxon>
        <taxon>Asparagales</taxon>
        <taxon>Iridaceae</taxon>
        <taxon>Iridoideae</taxon>
        <taxon>Irideae</taxon>
        <taxon>Iris</taxon>
    </lineage>
</organism>
<sequence length="205" mass="22928">MASTKPLTTEAIANTEKKMDMTLDDIIKMSKKTTTTTKERRPPRPPMKNQGFLNGSTSRRNTVVQRQMDSRSYVRQGVLAQRRSNFRGSQFPATTNAARKAVAMPIRSTMVNRNKPRFAPPPVQRKAADGGSAGKDKMLVLKPRPQTLDALFANMKEQRMRVFSAQQQTPRANSLRQTSQRHRTQQQQQRGGRGGVPPGRPSGAK</sequence>
<feature type="compositionally biased region" description="Polar residues" evidence="1">
    <location>
        <begin position="164"/>
        <end position="175"/>
    </location>
</feature>
<keyword evidence="3" id="KW-1185">Reference proteome</keyword>
<dbReference type="AlphaFoldDB" id="A0AAX6GQU8"/>
<dbReference type="Proteomes" id="UP001140949">
    <property type="component" value="Unassembled WGS sequence"/>
</dbReference>
<proteinExistence type="predicted"/>
<feature type="region of interest" description="Disordered" evidence="1">
    <location>
        <begin position="30"/>
        <end position="70"/>
    </location>
</feature>
<evidence type="ECO:0000256" key="1">
    <source>
        <dbReference type="SAM" id="MobiDB-lite"/>
    </source>
</evidence>
<reference evidence="2" key="1">
    <citation type="journal article" date="2023" name="GigaByte">
        <title>Genome assembly of the bearded iris, Iris pallida Lam.</title>
        <authorList>
            <person name="Bruccoleri R.E."/>
            <person name="Oakeley E.J."/>
            <person name="Faust A.M.E."/>
            <person name="Altorfer M."/>
            <person name="Dessus-Babus S."/>
            <person name="Burckhardt D."/>
            <person name="Oertli M."/>
            <person name="Naumann U."/>
            <person name="Petersen F."/>
            <person name="Wong J."/>
        </authorList>
    </citation>
    <scope>NUCLEOTIDE SEQUENCE</scope>
    <source>
        <strain evidence="2">GSM-AAB239-AS_SAM_17_03QT</strain>
    </source>
</reference>
<feature type="compositionally biased region" description="Polar residues" evidence="1">
    <location>
        <begin position="51"/>
        <end position="67"/>
    </location>
</feature>